<dbReference type="InterPro" id="IPR011006">
    <property type="entry name" value="CheY-like_superfamily"/>
</dbReference>
<accession>A0A368XQU9</accession>
<reference evidence="3 4" key="1">
    <citation type="submission" date="2018-07" db="EMBL/GenBank/DDBJ databases">
        <title>Genomic Encyclopedia of Type Strains, Phase IV (KMG-IV): sequencing the most valuable type-strain genomes for metagenomic binning, comparative biology and taxonomic classification.</title>
        <authorList>
            <person name="Goeker M."/>
        </authorList>
    </citation>
    <scope>NUCLEOTIDE SEQUENCE [LARGE SCALE GENOMIC DNA]</scope>
    <source>
        <strain evidence="3 4">DSM 21634</strain>
    </source>
</reference>
<keyword evidence="4" id="KW-1185">Reference proteome</keyword>
<dbReference type="InterPro" id="IPR001789">
    <property type="entry name" value="Sig_transdc_resp-reg_receiver"/>
</dbReference>
<dbReference type="Proteomes" id="UP000252884">
    <property type="component" value="Unassembled WGS sequence"/>
</dbReference>
<sequence length="126" mass="13823">MTIKTVLIEDSKTIRDALIPTMAELGDMEVVGVAEGARAAVALLDSLRSVWELAVVDLFLKQGSGLDVLRAWGPRHRGRLLVVLSNYATKDVREQCAMLGADGVFDKSTQLDAFFDFCSTRRTPSH</sequence>
<name>A0A368XQU9_9BURK</name>
<protein>
    <submittedName>
        <fullName evidence="3">Response regulator receiver protein</fullName>
    </submittedName>
</protein>
<dbReference type="OrthoDB" id="8859027at2"/>
<evidence type="ECO:0000313" key="3">
    <source>
        <dbReference type="EMBL" id="RCW69526.1"/>
    </source>
</evidence>
<dbReference type="RefSeq" id="WP_114469922.1">
    <property type="nucleotide sequence ID" value="NZ_QPJK01000006.1"/>
</dbReference>
<comment type="caution">
    <text evidence="3">The sequence shown here is derived from an EMBL/GenBank/DDBJ whole genome shotgun (WGS) entry which is preliminary data.</text>
</comment>
<evidence type="ECO:0000313" key="4">
    <source>
        <dbReference type="Proteomes" id="UP000252884"/>
    </source>
</evidence>
<keyword evidence="1" id="KW-0597">Phosphoprotein</keyword>
<proteinExistence type="predicted"/>
<feature type="modified residue" description="4-aspartylphosphate" evidence="1">
    <location>
        <position position="57"/>
    </location>
</feature>
<dbReference type="Gene3D" id="3.40.50.2300">
    <property type="match status" value="1"/>
</dbReference>
<dbReference type="PROSITE" id="PS50110">
    <property type="entry name" value="RESPONSE_REGULATORY"/>
    <property type="match status" value="1"/>
</dbReference>
<feature type="domain" description="Response regulatory" evidence="2">
    <location>
        <begin position="4"/>
        <end position="122"/>
    </location>
</feature>
<dbReference type="GO" id="GO:0000160">
    <property type="term" value="P:phosphorelay signal transduction system"/>
    <property type="evidence" value="ECO:0007669"/>
    <property type="project" value="InterPro"/>
</dbReference>
<dbReference type="SMART" id="SM00448">
    <property type="entry name" value="REC"/>
    <property type="match status" value="1"/>
</dbReference>
<dbReference type="SUPFAM" id="SSF52172">
    <property type="entry name" value="CheY-like"/>
    <property type="match status" value="1"/>
</dbReference>
<dbReference type="Pfam" id="PF00072">
    <property type="entry name" value="Response_reg"/>
    <property type="match status" value="1"/>
</dbReference>
<dbReference type="AlphaFoldDB" id="A0A368XQU9"/>
<evidence type="ECO:0000259" key="2">
    <source>
        <dbReference type="PROSITE" id="PS50110"/>
    </source>
</evidence>
<evidence type="ECO:0000256" key="1">
    <source>
        <dbReference type="PROSITE-ProRule" id="PRU00169"/>
    </source>
</evidence>
<organism evidence="3 4">
    <name type="scientific">Pseudorhodoferax soli</name>
    <dbReference type="NCBI Taxonomy" id="545864"/>
    <lineage>
        <taxon>Bacteria</taxon>
        <taxon>Pseudomonadati</taxon>
        <taxon>Pseudomonadota</taxon>
        <taxon>Betaproteobacteria</taxon>
        <taxon>Burkholderiales</taxon>
        <taxon>Comamonadaceae</taxon>
    </lineage>
</organism>
<gene>
    <name evidence="3" type="ORF">DES41_106400</name>
</gene>
<dbReference type="EMBL" id="QPJK01000006">
    <property type="protein sequence ID" value="RCW69526.1"/>
    <property type="molecule type" value="Genomic_DNA"/>
</dbReference>